<comment type="caution">
    <text evidence="1">The sequence shown here is derived from an EMBL/GenBank/DDBJ whole genome shotgun (WGS) entry which is preliminary data.</text>
</comment>
<protein>
    <submittedName>
        <fullName evidence="1">Uncharacterized protein</fullName>
    </submittedName>
</protein>
<dbReference type="EMBL" id="JABXBU010000261">
    <property type="protein sequence ID" value="KAF8784180.1"/>
    <property type="molecule type" value="Genomic_DNA"/>
</dbReference>
<proteinExistence type="predicted"/>
<sequence length="137" mass="15715">MSLIFFSSWAVVMSASTWVPLDIIDTIEEVLEMVEEEEVLLCLWVLWSPSRREIMSLTLGDCCSCSWFPGCSIRDVEFYVLFSGLLSFYGWVWNLFISKFAGIVPHYQQYKMGSLTPAARRLLSRTSKFVGSLSNIF</sequence>
<keyword evidence="2" id="KW-1185">Reference proteome</keyword>
<gene>
    <name evidence="1" type="ORF">HNY73_011592</name>
</gene>
<name>A0A8T0F441_ARGBR</name>
<accession>A0A8T0F441</accession>
<dbReference type="Proteomes" id="UP000807504">
    <property type="component" value="Unassembled WGS sequence"/>
</dbReference>
<evidence type="ECO:0000313" key="1">
    <source>
        <dbReference type="EMBL" id="KAF8784180.1"/>
    </source>
</evidence>
<reference evidence="1" key="1">
    <citation type="journal article" date="2020" name="bioRxiv">
        <title>Chromosome-level reference genome of the European wasp spider Argiope bruennichi: a resource for studies on range expansion and evolutionary adaptation.</title>
        <authorList>
            <person name="Sheffer M.M."/>
            <person name="Hoppe A."/>
            <person name="Krehenwinkel H."/>
            <person name="Uhl G."/>
            <person name="Kuss A.W."/>
            <person name="Jensen L."/>
            <person name="Jensen C."/>
            <person name="Gillespie R.G."/>
            <person name="Hoff K.J."/>
            <person name="Prost S."/>
        </authorList>
    </citation>
    <scope>NUCLEOTIDE SEQUENCE</scope>
</reference>
<evidence type="ECO:0000313" key="2">
    <source>
        <dbReference type="Proteomes" id="UP000807504"/>
    </source>
</evidence>
<reference evidence="1" key="2">
    <citation type="submission" date="2020-06" db="EMBL/GenBank/DDBJ databases">
        <authorList>
            <person name="Sheffer M."/>
        </authorList>
    </citation>
    <scope>NUCLEOTIDE SEQUENCE</scope>
</reference>
<organism evidence="1 2">
    <name type="scientific">Argiope bruennichi</name>
    <name type="common">Wasp spider</name>
    <name type="synonym">Aranea bruennichi</name>
    <dbReference type="NCBI Taxonomy" id="94029"/>
    <lineage>
        <taxon>Eukaryota</taxon>
        <taxon>Metazoa</taxon>
        <taxon>Ecdysozoa</taxon>
        <taxon>Arthropoda</taxon>
        <taxon>Chelicerata</taxon>
        <taxon>Arachnida</taxon>
        <taxon>Araneae</taxon>
        <taxon>Araneomorphae</taxon>
        <taxon>Entelegynae</taxon>
        <taxon>Araneoidea</taxon>
        <taxon>Araneidae</taxon>
        <taxon>Argiope</taxon>
    </lineage>
</organism>
<dbReference type="AlphaFoldDB" id="A0A8T0F441"/>